<gene>
    <name evidence="5" type="ORF">DXG03_006943</name>
</gene>
<evidence type="ECO:0000313" key="6">
    <source>
        <dbReference type="Proteomes" id="UP000775547"/>
    </source>
</evidence>
<dbReference type="Proteomes" id="UP000775547">
    <property type="component" value="Unassembled WGS sequence"/>
</dbReference>
<feature type="compositionally biased region" description="Basic and acidic residues" evidence="3">
    <location>
        <begin position="116"/>
        <end position="134"/>
    </location>
</feature>
<dbReference type="PROSITE" id="PS50158">
    <property type="entry name" value="ZF_CCHC"/>
    <property type="match status" value="1"/>
</dbReference>
<keyword evidence="1" id="KW-0507">mRNA processing</keyword>
<dbReference type="InterPro" id="IPR036875">
    <property type="entry name" value="Znf_CCHC_sf"/>
</dbReference>
<accession>A0A9P7FP31</accession>
<reference evidence="5" key="1">
    <citation type="submission" date="2020-07" db="EMBL/GenBank/DDBJ databases">
        <authorList>
            <person name="Nieuwenhuis M."/>
            <person name="Van De Peppel L.J.J."/>
        </authorList>
    </citation>
    <scope>NUCLEOTIDE SEQUENCE</scope>
    <source>
        <strain evidence="5">AP01</strain>
        <tissue evidence="5">Mycelium</tissue>
    </source>
</reference>
<dbReference type="OrthoDB" id="2692435at2759"/>
<comment type="caution">
    <text evidence="5">The sequence shown here is derived from an EMBL/GenBank/DDBJ whole genome shotgun (WGS) entry which is preliminary data.</text>
</comment>
<evidence type="ECO:0000256" key="2">
    <source>
        <dbReference type="PROSITE-ProRule" id="PRU00047"/>
    </source>
</evidence>
<feature type="non-terminal residue" evidence="5">
    <location>
        <position position="166"/>
    </location>
</feature>
<evidence type="ECO:0000256" key="3">
    <source>
        <dbReference type="SAM" id="MobiDB-lite"/>
    </source>
</evidence>
<dbReference type="GO" id="GO:0008270">
    <property type="term" value="F:zinc ion binding"/>
    <property type="evidence" value="ECO:0007669"/>
    <property type="project" value="UniProtKB-KW"/>
</dbReference>
<keyword evidence="2" id="KW-0862">Zinc</keyword>
<protein>
    <recommendedName>
        <fullName evidence="4">CCHC-type domain-containing protein</fullName>
    </recommendedName>
</protein>
<dbReference type="EMBL" id="JABCKV010004910">
    <property type="protein sequence ID" value="KAG5633603.1"/>
    <property type="molecule type" value="Genomic_DNA"/>
</dbReference>
<proteinExistence type="predicted"/>
<evidence type="ECO:0000259" key="4">
    <source>
        <dbReference type="PROSITE" id="PS50158"/>
    </source>
</evidence>
<keyword evidence="2" id="KW-0479">Metal-binding</keyword>
<dbReference type="GO" id="GO:0006397">
    <property type="term" value="P:mRNA processing"/>
    <property type="evidence" value="ECO:0007669"/>
    <property type="project" value="UniProtKB-KW"/>
</dbReference>
<name>A0A9P7FP31_9AGAR</name>
<reference evidence="5" key="2">
    <citation type="submission" date="2021-10" db="EMBL/GenBank/DDBJ databases">
        <title>Phylogenomics reveals ancestral predisposition of the termite-cultivated fungus Termitomyces towards a domesticated lifestyle.</title>
        <authorList>
            <person name="Auxier B."/>
            <person name="Grum-Grzhimaylo A."/>
            <person name="Cardenas M.E."/>
            <person name="Lodge J.D."/>
            <person name="Laessoe T."/>
            <person name="Pedersen O."/>
            <person name="Smith M.E."/>
            <person name="Kuyper T.W."/>
            <person name="Franco-Molano E.A."/>
            <person name="Baroni T.J."/>
            <person name="Aanen D.K."/>
        </authorList>
    </citation>
    <scope>NUCLEOTIDE SEQUENCE</scope>
    <source>
        <strain evidence="5">AP01</strain>
        <tissue evidence="5">Mycelium</tissue>
    </source>
</reference>
<dbReference type="GO" id="GO:0003676">
    <property type="term" value="F:nucleic acid binding"/>
    <property type="evidence" value="ECO:0007669"/>
    <property type="project" value="InterPro"/>
</dbReference>
<sequence>MAEGDDMRTHLANLTDLRKRLAETGTAISDESFAIYIRTSVSLIPTYHPLIMTLTTTARNAGKTVTSDKLRWHLIEEADNQMYEDNINKSNQAMLAAHAAQSKTSKGTGGSSKSKGKSDKPKRHCDNCGKDGHTQDQCFSEGGGKAGEAPNWWVKKNGKSKGKGKE</sequence>
<keyword evidence="6" id="KW-1185">Reference proteome</keyword>
<keyword evidence="2" id="KW-0863">Zinc-finger</keyword>
<organism evidence="5 6">
    <name type="scientific">Asterophora parasitica</name>
    <dbReference type="NCBI Taxonomy" id="117018"/>
    <lineage>
        <taxon>Eukaryota</taxon>
        <taxon>Fungi</taxon>
        <taxon>Dikarya</taxon>
        <taxon>Basidiomycota</taxon>
        <taxon>Agaricomycotina</taxon>
        <taxon>Agaricomycetes</taxon>
        <taxon>Agaricomycetidae</taxon>
        <taxon>Agaricales</taxon>
        <taxon>Tricholomatineae</taxon>
        <taxon>Lyophyllaceae</taxon>
        <taxon>Asterophora</taxon>
    </lineage>
</organism>
<feature type="domain" description="CCHC-type" evidence="4">
    <location>
        <begin position="125"/>
        <end position="138"/>
    </location>
</feature>
<evidence type="ECO:0000256" key="1">
    <source>
        <dbReference type="ARBA" id="ARBA00022664"/>
    </source>
</evidence>
<dbReference type="AlphaFoldDB" id="A0A9P7FP31"/>
<evidence type="ECO:0000313" key="5">
    <source>
        <dbReference type="EMBL" id="KAG5633603.1"/>
    </source>
</evidence>
<dbReference type="InterPro" id="IPR001878">
    <property type="entry name" value="Znf_CCHC"/>
</dbReference>
<dbReference type="SUPFAM" id="SSF57756">
    <property type="entry name" value="Retrovirus zinc finger-like domains"/>
    <property type="match status" value="1"/>
</dbReference>
<feature type="region of interest" description="Disordered" evidence="3">
    <location>
        <begin position="87"/>
        <end position="166"/>
    </location>
</feature>
<feature type="compositionally biased region" description="Basic residues" evidence="3">
    <location>
        <begin position="156"/>
        <end position="166"/>
    </location>
</feature>